<sequence>MAGDASARYRPGMGYLLVAEAAMAVHFLFIAYVVCGGFLAWRWPRMFWPHLAAAAYGLGVTVIGWLCPLTWLEHWGRVNAGQHGLDAEGFISHYLTGVIYPAEYLREIQLAAAAVVALSWVGAAYSARRRARRAHVHATPRLPEKSDFPEV</sequence>
<gene>
    <name evidence="2" type="ORF">TM51_06302</name>
</gene>
<keyword evidence="1" id="KW-0472">Membrane</keyword>
<dbReference type="Proteomes" id="UP000014184">
    <property type="component" value="Unassembled WGS sequence"/>
</dbReference>
<keyword evidence="3" id="KW-1185">Reference proteome</keyword>
<dbReference type="EMBL" id="AOSG01000029">
    <property type="protein sequence ID" value="EOR71678.1"/>
    <property type="molecule type" value="Genomic_DNA"/>
</dbReference>
<keyword evidence="1" id="KW-0812">Transmembrane</keyword>
<feature type="transmembrane region" description="Helical" evidence="1">
    <location>
        <begin position="53"/>
        <end position="72"/>
    </location>
</feature>
<dbReference type="InterPro" id="IPR021218">
    <property type="entry name" value="DUF2784"/>
</dbReference>
<evidence type="ECO:0000313" key="2">
    <source>
        <dbReference type="EMBL" id="EOR71678.1"/>
    </source>
</evidence>
<organism evidence="2 3">
    <name type="scientific">Thermobifida fusca TM51</name>
    <dbReference type="NCBI Taxonomy" id="1169414"/>
    <lineage>
        <taxon>Bacteria</taxon>
        <taxon>Bacillati</taxon>
        <taxon>Actinomycetota</taxon>
        <taxon>Actinomycetes</taxon>
        <taxon>Streptosporangiales</taxon>
        <taxon>Nocardiopsidaceae</taxon>
        <taxon>Thermobifida</taxon>
    </lineage>
</organism>
<protein>
    <recommendedName>
        <fullName evidence="4">DUF2784 domain-containing protein</fullName>
    </recommendedName>
</protein>
<comment type="caution">
    <text evidence="2">The sequence shown here is derived from an EMBL/GenBank/DDBJ whole genome shotgun (WGS) entry which is preliminary data.</text>
</comment>
<reference evidence="2 3" key="1">
    <citation type="journal article" date="2013" name="Genome Announc.">
        <title>Draft Genome Sequence of the Lignocellulose Decomposer Thermobifida fusca Strain TM51.</title>
        <authorList>
            <person name="Toth A."/>
            <person name="Barna T."/>
            <person name="Nagy I."/>
            <person name="Horvath B."/>
            <person name="Nagy I."/>
            <person name="Tancsics A."/>
            <person name="Kriszt B."/>
            <person name="Baka E."/>
            <person name="Fekete C."/>
            <person name="Kukolya J."/>
        </authorList>
    </citation>
    <scope>NUCLEOTIDE SEQUENCE [LARGE SCALE GENOMIC DNA]</scope>
    <source>
        <strain evidence="2 3">TM51</strain>
    </source>
</reference>
<dbReference type="Pfam" id="PF10861">
    <property type="entry name" value="DUF2784"/>
    <property type="match status" value="1"/>
</dbReference>
<evidence type="ECO:0008006" key="4">
    <source>
        <dbReference type="Google" id="ProtNLM"/>
    </source>
</evidence>
<feature type="transmembrane region" description="Helical" evidence="1">
    <location>
        <begin position="15"/>
        <end position="41"/>
    </location>
</feature>
<evidence type="ECO:0000256" key="1">
    <source>
        <dbReference type="SAM" id="Phobius"/>
    </source>
</evidence>
<proteinExistence type="predicted"/>
<dbReference type="AlphaFoldDB" id="A0A9P2TBJ5"/>
<feature type="transmembrane region" description="Helical" evidence="1">
    <location>
        <begin position="108"/>
        <end position="127"/>
    </location>
</feature>
<keyword evidence="1" id="KW-1133">Transmembrane helix</keyword>
<name>A0A9P2TBJ5_THEFU</name>
<accession>A0A9P2TBJ5</accession>
<evidence type="ECO:0000313" key="3">
    <source>
        <dbReference type="Proteomes" id="UP000014184"/>
    </source>
</evidence>